<dbReference type="Proteomes" id="UP000320735">
    <property type="component" value="Unassembled WGS sequence"/>
</dbReference>
<keyword evidence="2" id="KW-0723">Serine/threonine-protein kinase</keyword>
<dbReference type="InterPro" id="IPR011009">
    <property type="entry name" value="Kinase-like_dom_sf"/>
</dbReference>
<organism evidence="11 12">
    <name type="scientific">Symmachiella macrocystis</name>
    <dbReference type="NCBI Taxonomy" id="2527985"/>
    <lineage>
        <taxon>Bacteria</taxon>
        <taxon>Pseudomonadati</taxon>
        <taxon>Planctomycetota</taxon>
        <taxon>Planctomycetia</taxon>
        <taxon>Planctomycetales</taxon>
        <taxon>Planctomycetaceae</taxon>
        <taxon>Symmachiella</taxon>
    </lineage>
</organism>
<feature type="region of interest" description="Disordered" evidence="9">
    <location>
        <begin position="1"/>
        <end position="63"/>
    </location>
</feature>
<proteinExistence type="predicted"/>
<dbReference type="PROSITE" id="PS50011">
    <property type="entry name" value="PROTEIN_KINASE_DOM"/>
    <property type="match status" value="1"/>
</dbReference>
<keyword evidence="4 7" id="KW-0547">Nucleotide-binding</keyword>
<evidence type="ECO:0000256" key="5">
    <source>
        <dbReference type="ARBA" id="ARBA00022777"/>
    </source>
</evidence>
<dbReference type="EC" id="2.7.11.1" evidence="1"/>
<keyword evidence="8" id="KW-0175">Coiled coil</keyword>
<evidence type="ECO:0000313" key="11">
    <source>
        <dbReference type="EMBL" id="TWU13266.1"/>
    </source>
</evidence>
<keyword evidence="5 11" id="KW-0418">Kinase</keyword>
<dbReference type="PROSITE" id="PS00107">
    <property type="entry name" value="PROTEIN_KINASE_ATP"/>
    <property type="match status" value="1"/>
</dbReference>
<accession>A0A5C6BPW6</accession>
<evidence type="ECO:0000256" key="7">
    <source>
        <dbReference type="PROSITE-ProRule" id="PRU10141"/>
    </source>
</evidence>
<name>A0A5C6BPW6_9PLAN</name>
<dbReference type="SMART" id="SM00220">
    <property type="entry name" value="S_TKc"/>
    <property type="match status" value="1"/>
</dbReference>
<dbReference type="AlphaFoldDB" id="A0A5C6BPW6"/>
<feature type="coiled-coil region" evidence="8">
    <location>
        <begin position="317"/>
        <end position="344"/>
    </location>
</feature>
<dbReference type="Pfam" id="PF00069">
    <property type="entry name" value="Pkinase"/>
    <property type="match status" value="1"/>
</dbReference>
<keyword evidence="6 7" id="KW-0067">ATP-binding</keyword>
<evidence type="ECO:0000259" key="10">
    <source>
        <dbReference type="PROSITE" id="PS50011"/>
    </source>
</evidence>
<dbReference type="Gene3D" id="1.25.40.10">
    <property type="entry name" value="Tetratricopeptide repeat domain"/>
    <property type="match status" value="1"/>
</dbReference>
<comment type="caution">
    <text evidence="11">The sequence shown here is derived from an EMBL/GenBank/DDBJ whole genome shotgun (WGS) entry which is preliminary data.</text>
</comment>
<dbReference type="GO" id="GO:0004674">
    <property type="term" value="F:protein serine/threonine kinase activity"/>
    <property type="evidence" value="ECO:0007669"/>
    <property type="project" value="UniProtKB-KW"/>
</dbReference>
<dbReference type="Gene3D" id="1.10.510.10">
    <property type="entry name" value="Transferase(Phosphotransferase) domain 1"/>
    <property type="match status" value="1"/>
</dbReference>
<sequence length="587" mass="64514">MIRERLSSHVPGTGVPKPVSSMPDSPQPNDPSERPEPDVGPTRALPNLSNTGVFAQNGGAGGQFQDLTEQTLGEFRVLRRIGRGGMAEVYLAQQTSLNRNVALKVLRPDLVSDETHVKRFRTEALAVAGLNHPNIIQVFSVGTENGFEYIAQEYVQGYNLRQYLVRKGPPDLPMALHIMKQVASALSASAQAGIVHRDIKPENIMVTPKGRVKVADFGLAQLTLQGERVNLTQVGITMGTPLYMSPEQVNGSNVGHQSDLYSFGVTAYHMLAGSPPFRGETAVSVAVQHIKGEATPLEQSRPDLPILLCRIVHKLMAKELTDRYRTANAVLKDLKRVVEEQDNEHPLRGEAAMPTVEVGPQPSSTLSTISLPVQSLVRLPDRPLHNQLKPLLYAAAALFLLGFGAGWLALPADPLKTYEVIPDPDVPLQNTVQEQVFYALKLGKSETAWKAVIENFEDELYYHDVANRRLALLYLDEAKYSEAEAIFQDFIEAPASEPEKQAFGYAGKVLLLNEQGKFEESLQEFLKHLAPSDSKSMVDDLDDGEMRKRLRAAVNLNLSKLNKPPEDKLKPFLNDAPEGPDEGAPAP</sequence>
<keyword evidence="3 11" id="KW-0808">Transferase</keyword>
<evidence type="ECO:0000256" key="9">
    <source>
        <dbReference type="SAM" id="MobiDB-lite"/>
    </source>
</evidence>
<dbReference type="CDD" id="cd14014">
    <property type="entry name" value="STKc_PknB_like"/>
    <property type="match status" value="1"/>
</dbReference>
<reference evidence="11 12" key="1">
    <citation type="submission" date="2019-02" db="EMBL/GenBank/DDBJ databases">
        <title>Deep-cultivation of Planctomycetes and their phenomic and genomic characterization uncovers novel biology.</title>
        <authorList>
            <person name="Wiegand S."/>
            <person name="Jogler M."/>
            <person name="Boedeker C."/>
            <person name="Pinto D."/>
            <person name="Vollmers J."/>
            <person name="Rivas-Marin E."/>
            <person name="Kohn T."/>
            <person name="Peeters S.H."/>
            <person name="Heuer A."/>
            <person name="Rast P."/>
            <person name="Oberbeckmann S."/>
            <person name="Bunk B."/>
            <person name="Jeske O."/>
            <person name="Meyerdierks A."/>
            <person name="Storesund J.E."/>
            <person name="Kallscheuer N."/>
            <person name="Luecker S."/>
            <person name="Lage O.M."/>
            <person name="Pohl T."/>
            <person name="Merkel B.J."/>
            <person name="Hornburger P."/>
            <person name="Mueller R.-W."/>
            <person name="Bruemmer F."/>
            <person name="Labrenz M."/>
            <person name="Spormann A.M."/>
            <person name="Op Den Camp H."/>
            <person name="Overmann J."/>
            <person name="Amann R."/>
            <person name="Jetten M.S.M."/>
            <person name="Mascher T."/>
            <person name="Medema M.H."/>
            <person name="Devos D.P."/>
            <person name="Kaster A.-K."/>
            <person name="Ovreas L."/>
            <person name="Rohde M."/>
            <person name="Galperin M.Y."/>
            <person name="Jogler C."/>
        </authorList>
    </citation>
    <scope>NUCLEOTIDE SEQUENCE [LARGE SCALE GENOMIC DNA]</scope>
    <source>
        <strain evidence="11 12">CA54</strain>
    </source>
</reference>
<evidence type="ECO:0000256" key="3">
    <source>
        <dbReference type="ARBA" id="ARBA00022679"/>
    </source>
</evidence>
<dbReference type="GO" id="GO:0005524">
    <property type="term" value="F:ATP binding"/>
    <property type="evidence" value="ECO:0007669"/>
    <property type="project" value="UniProtKB-UniRule"/>
</dbReference>
<dbReference type="SUPFAM" id="SSF56112">
    <property type="entry name" value="Protein kinase-like (PK-like)"/>
    <property type="match status" value="1"/>
</dbReference>
<feature type="region of interest" description="Disordered" evidence="9">
    <location>
        <begin position="558"/>
        <end position="587"/>
    </location>
</feature>
<feature type="domain" description="Protein kinase" evidence="10">
    <location>
        <begin position="75"/>
        <end position="348"/>
    </location>
</feature>
<dbReference type="InterPro" id="IPR017441">
    <property type="entry name" value="Protein_kinase_ATP_BS"/>
</dbReference>
<feature type="binding site" evidence="7">
    <location>
        <position position="104"/>
    </location>
    <ligand>
        <name>ATP</name>
        <dbReference type="ChEBI" id="CHEBI:30616"/>
    </ligand>
</feature>
<evidence type="ECO:0000256" key="2">
    <source>
        <dbReference type="ARBA" id="ARBA00022527"/>
    </source>
</evidence>
<dbReference type="PANTHER" id="PTHR43289">
    <property type="entry name" value="MITOGEN-ACTIVATED PROTEIN KINASE KINASE KINASE 20-RELATED"/>
    <property type="match status" value="1"/>
</dbReference>
<dbReference type="EMBL" id="SJPP01000001">
    <property type="protein sequence ID" value="TWU13266.1"/>
    <property type="molecule type" value="Genomic_DNA"/>
</dbReference>
<dbReference type="InterPro" id="IPR000719">
    <property type="entry name" value="Prot_kinase_dom"/>
</dbReference>
<evidence type="ECO:0000256" key="8">
    <source>
        <dbReference type="SAM" id="Coils"/>
    </source>
</evidence>
<evidence type="ECO:0000256" key="1">
    <source>
        <dbReference type="ARBA" id="ARBA00012513"/>
    </source>
</evidence>
<dbReference type="OrthoDB" id="6111975at2"/>
<evidence type="ECO:0000313" key="12">
    <source>
        <dbReference type="Proteomes" id="UP000320735"/>
    </source>
</evidence>
<dbReference type="PROSITE" id="PS00108">
    <property type="entry name" value="PROTEIN_KINASE_ST"/>
    <property type="match status" value="1"/>
</dbReference>
<dbReference type="InterPro" id="IPR011990">
    <property type="entry name" value="TPR-like_helical_dom_sf"/>
</dbReference>
<keyword evidence="12" id="KW-1185">Reference proteome</keyword>
<dbReference type="Gene3D" id="3.30.200.20">
    <property type="entry name" value="Phosphorylase Kinase, domain 1"/>
    <property type="match status" value="1"/>
</dbReference>
<evidence type="ECO:0000256" key="4">
    <source>
        <dbReference type="ARBA" id="ARBA00022741"/>
    </source>
</evidence>
<dbReference type="InterPro" id="IPR008271">
    <property type="entry name" value="Ser/Thr_kinase_AS"/>
</dbReference>
<dbReference type="FunFam" id="1.10.510.10:FF:000021">
    <property type="entry name" value="Serine/threonine protein kinase"/>
    <property type="match status" value="1"/>
</dbReference>
<evidence type="ECO:0000256" key="6">
    <source>
        <dbReference type="ARBA" id="ARBA00022840"/>
    </source>
</evidence>
<protein>
    <recommendedName>
        <fullName evidence="1">non-specific serine/threonine protein kinase</fullName>
        <ecNumber evidence="1">2.7.11.1</ecNumber>
    </recommendedName>
</protein>
<gene>
    <name evidence="11" type="primary">prkC_6</name>
    <name evidence="11" type="ORF">CA54_20990</name>
</gene>
<dbReference type="PANTHER" id="PTHR43289:SF6">
    <property type="entry name" value="SERINE_THREONINE-PROTEIN KINASE NEKL-3"/>
    <property type="match status" value="1"/>
</dbReference>